<evidence type="ECO:0000313" key="3">
    <source>
        <dbReference type="EMBL" id="CAD9350494.1"/>
    </source>
</evidence>
<keyword evidence="2" id="KW-0812">Transmembrane</keyword>
<feature type="compositionally biased region" description="Polar residues" evidence="1">
    <location>
        <begin position="227"/>
        <end position="236"/>
    </location>
</feature>
<protein>
    <submittedName>
        <fullName evidence="3">Uncharacterized protein</fullName>
    </submittedName>
</protein>
<gene>
    <name evidence="3" type="ORF">OSIN01602_LOCUS15509</name>
</gene>
<feature type="transmembrane region" description="Helical" evidence="2">
    <location>
        <begin position="78"/>
        <end position="100"/>
    </location>
</feature>
<keyword evidence="2" id="KW-0472">Membrane</keyword>
<organism evidence="3">
    <name type="scientific">Trieres chinensis</name>
    <name type="common">Marine centric diatom</name>
    <name type="synonym">Odontella sinensis</name>
    <dbReference type="NCBI Taxonomy" id="1514140"/>
    <lineage>
        <taxon>Eukaryota</taxon>
        <taxon>Sar</taxon>
        <taxon>Stramenopiles</taxon>
        <taxon>Ochrophyta</taxon>
        <taxon>Bacillariophyta</taxon>
        <taxon>Mediophyceae</taxon>
        <taxon>Biddulphiophycidae</taxon>
        <taxon>Eupodiscales</taxon>
        <taxon>Parodontellaceae</taxon>
        <taxon>Trieres</taxon>
    </lineage>
</organism>
<evidence type="ECO:0000256" key="2">
    <source>
        <dbReference type="SAM" id="Phobius"/>
    </source>
</evidence>
<evidence type="ECO:0000256" key="1">
    <source>
        <dbReference type="SAM" id="MobiDB-lite"/>
    </source>
</evidence>
<keyword evidence="2" id="KW-1133">Transmembrane helix</keyword>
<proteinExistence type="predicted"/>
<feature type="transmembrane region" description="Helical" evidence="2">
    <location>
        <begin position="33"/>
        <end position="57"/>
    </location>
</feature>
<dbReference type="EMBL" id="HBGO01027000">
    <property type="protein sequence ID" value="CAD9350494.1"/>
    <property type="molecule type" value="Transcribed_RNA"/>
</dbReference>
<feature type="compositionally biased region" description="Basic and acidic residues" evidence="1">
    <location>
        <begin position="237"/>
        <end position="247"/>
    </location>
</feature>
<accession>A0A7S1ZW86</accession>
<sequence length="306" mass="34133">MAKLRSLLSKTATLLRGGKKTCPSTMSKSHPLLTAWTLGSAVGIFFPITVLVGGVIFRTIWCNKNYNSQWCYSQGGYWGGNHLVAVSVFVWCYLLFLWLAVYGHGVLSRLCSRGNENSILGTKWRRVMCTRDSSSDAREPYDLGFLTGAVILFGNLTFLLGLMLSVPLGGAKEHLFRRSTIIPFAFLLWAIFCLIFSCWLIQFQPSLHEYDESGTNYKSVDERHVVSSRNRASQTGKSRERSRERTTNDMQTDKSAATPVVGRGNDQEKRKNPISAAISRVRGRSRSKERLNGGGSNNAYTITPVV</sequence>
<name>A0A7S1ZW86_TRICV</name>
<dbReference type="AlphaFoldDB" id="A0A7S1ZW86"/>
<feature type="transmembrane region" description="Helical" evidence="2">
    <location>
        <begin position="181"/>
        <end position="202"/>
    </location>
</feature>
<feature type="compositionally biased region" description="Polar residues" evidence="1">
    <location>
        <begin position="297"/>
        <end position="306"/>
    </location>
</feature>
<feature type="transmembrane region" description="Helical" evidence="2">
    <location>
        <begin position="143"/>
        <end position="169"/>
    </location>
</feature>
<reference evidence="3" key="1">
    <citation type="submission" date="2021-01" db="EMBL/GenBank/DDBJ databases">
        <authorList>
            <person name="Corre E."/>
            <person name="Pelletier E."/>
            <person name="Niang G."/>
            <person name="Scheremetjew M."/>
            <person name="Finn R."/>
            <person name="Kale V."/>
            <person name="Holt S."/>
            <person name="Cochrane G."/>
            <person name="Meng A."/>
            <person name="Brown T."/>
            <person name="Cohen L."/>
        </authorList>
    </citation>
    <scope>NUCLEOTIDE SEQUENCE</scope>
    <source>
        <strain evidence="3">Grunow 1884</strain>
    </source>
</reference>
<feature type="region of interest" description="Disordered" evidence="1">
    <location>
        <begin position="221"/>
        <end position="306"/>
    </location>
</feature>